<proteinExistence type="predicted"/>
<evidence type="ECO:0000256" key="1">
    <source>
        <dbReference type="SAM" id="MobiDB-lite"/>
    </source>
</evidence>
<feature type="region of interest" description="Disordered" evidence="1">
    <location>
        <begin position="289"/>
        <end position="370"/>
    </location>
</feature>
<evidence type="ECO:0000313" key="3">
    <source>
        <dbReference type="Proteomes" id="UP001244427"/>
    </source>
</evidence>
<protein>
    <recommendedName>
        <fullName evidence="4">ParB/Sulfiredoxin domain-containing protein</fullName>
    </recommendedName>
</protein>
<name>A0AAW8F0Y5_9MICO</name>
<dbReference type="EMBL" id="JAUSXV010000001">
    <property type="protein sequence ID" value="MDQ0648539.1"/>
    <property type="molecule type" value="Genomic_DNA"/>
</dbReference>
<keyword evidence="3" id="KW-1185">Reference proteome</keyword>
<organism evidence="2 3">
    <name type="scientific">Microbacterium natoriense</name>
    <dbReference type="NCBI Taxonomy" id="284570"/>
    <lineage>
        <taxon>Bacteria</taxon>
        <taxon>Bacillati</taxon>
        <taxon>Actinomycetota</taxon>
        <taxon>Actinomycetes</taxon>
        <taxon>Micrococcales</taxon>
        <taxon>Microbacteriaceae</taxon>
        <taxon>Microbacterium</taxon>
    </lineage>
</organism>
<reference evidence="2 3" key="1">
    <citation type="submission" date="2023-07" db="EMBL/GenBank/DDBJ databases">
        <title>Comparative genomics of wheat-associated soil bacteria to identify genetic determinants of phenazine resistance.</title>
        <authorList>
            <person name="Mouncey N."/>
        </authorList>
    </citation>
    <scope>NUCLEOTIDE SEQUENCE [LARGE SCALE GENOMIC DNA]</scope>
    <source>
        <strain evidence="2 3">W4I9-1</strain>
    </source>
</reference>
<gene>
    <name evidence="2" type="ORF">QFZ53_002735</name>
</gene>
<accession>A0AAW8F0Y5</accession>
<dbReference type="RefSeq" id="WP_307297315.1">
    <property type="nucleotide sequence ID" value="NZ_JAUSXV010000001.1"/>
</dbReference>
<evidence type="ECO:0008006" key="4">
    <source>
        <dbReference type="Google" id="ProtNLM"/>
    </source>
</evidence>
<dbReference type="AlphaFoldDB" id="A0AAW8F0Y5"/>
<evidence type="ECO:0000313" key="2">
    <source>
        <dbReference type="EMBL" id="MDQ0648539.1"/>
    </source>
</evidence>
<sequence length="511" mass="55322">MSYQPFPIVEVAVASLHLDLNNFRIEDVLPSESAAITYLFAEHDVKGLARQILLEGYVDNELILAVKDGGKYVVLEGNRRATALKALLDPSIAPGESREYLETLKRRHEIEAENLPTDVRVMVAPSRDATRMLLARLHLGTSKNIWGRDAQARFVIAQLEAGMSLTTIRQELPGINNPSVYIRQYHVRKILKEANFTDQKLAKYAASSRLKMTSFEYAYGNPDIQKVLGLSFDKDGVPTSIPSTRKQLRALERLVGLFESKELNTRKFPKRSSETYDEDMKSLISKLAGDLASPVDEPTDDPSEATGDSDVIDGAGDAGGATGAEGSTAGQGGGPGGAATGDGGSSGGFGFGGQPGGTGGRGPNNPDTLKSLHVTVAYGHAPVGLRKRLNELRSLDVANYAVATAMLMRSVVEASIKWHFAERGTPVSGELGRVMNDVHKAYGSRRPLKNVIDLLRDDSGKYIRPGSLRWFNMAAHDANHAMDAQSVRDAWQNVEHFIGFMLTPAPAAPSP</sequence>
<comment type="caution">
    <text evidence="2">The sequence shown here is derived from an EMBL/GenBank/DDBJ whole genome shotgun (WGS) entry which is preliminary data.</text>
</comment>
<dbReference type="Proteomes" id="UP001244427">
    <property type="component" value="Unassembled WGS sequence"/>
</dbReference>
<feature type="compositionally biased region" description="Gly residues" evidence="1">
    <location>
        <begin position="316"/>
        <end position="362"/>
    </location>
</feature>